<organism evidence="7 8">
    <name type="scientific">Aphanomyces stellatus</name>
    <dbReference type="NCBI Taxonomy" id="120398"/>
    <lineage>
        <taxon>Eukaryota</taxon>
        <taxon>Sar</taxon>
        <taxon>Stramenopiles</taxon>
        <taxon>Oomycota</taxon>
        <taxon>Saprolegniomycetes</taxon>
        <taxon>Saprolegniales</taxon>
        <taxon>Verrucalvaceae</taxon>
        <taxon>Aphanomyces</taxon>
    </lineage>
</organism>
<evidence type="ECO:0000256" key="4">
    <source>
        <dbReference type="ARBA" id="ARBA00022829"/>
    </source>
</evidence>
<keyword evidence="3" id="KW-0378">Hydrolase</keyword>
<sequence length="1392" mass="157444">MEAVVKSLRQADGDDASKQYSLQALEIFISISPSPKTLSVHAGFLERLVPRNREPIAAAVPISKSPSLCLQGFQLALRHQDLPSLILASLLVLNLNREKVQFKQPFTWESMHLQLAKKLLDARPQSDSSSLCRSLVWHHIHECLSSLEFLSGSVHDSIPWSSVAKKLSASSTPLSPFLEKVVLVCLQFQLEMQEHNAILTSALLPASLSKTSWDSCYRILWKHATQLTSPAIVYHLRKEGLFCLVYAKANWWSFVQQMYKTVMMYEKYSQAKKDALYCEMRPHIHKLHATSTIMPSEQWQSIFLWVEHWTNNASSPDDVKQMIRWLQAECPYVDLLETCVMQLTQTWTRDLAIPPLPSALLPFALRNVKKLVDICPQLPALYNQLYGWSCQLHQPAAQQLLYLRLLIRSCQDTPADAIAHLPRALAYATEETFHDMAERDWYLLAMKWFKADELDAVVQWCTLLAPHYPKCYLMLGLTYQKQLHWAMALDTWEKGVAFDHVPLDKFMQLLYKVDAGIGCQSARRMHQYHADMAPLLAHHVQSVWLVQYRRQRTDVSHDILQYGLSLWAIIEPSSLRRRKVAALADYFRDKDAQSCLETYDSLIQQCSHAADKWVLTVEQHLVARYASLPVQYFDATEGLHAIWQAYRSTELQAGAVLIGAAELHEMEVTADMKAAQEKFNRGDYVDAETKWKQICKEMYQQAYALGLHEAILAPDEPSKMYLQLVHVHEFETFAKVLFSLQQLAAVYMATSRNKAYMYIQYLHSMTQTLDILPVSREVSTLSVQFSLHQGQLAPADAELSQLRANPVSEKFHLKQSCMEDILQGDVHTLAKTLSLATNAYKRAKVKSIPMYPKFQDILALVYRKMALGMPDPVVASQKAVKLSPSIVDHRLALQTLSQALRAKQTREAISQSMHSLQEAYDAYQETKRSIHSGSFCVEYTLSCLESLKYIQEREMHTQLQWRMSWLCSGLPASKDIVTDTNAYRARWAASAIPPDWNIVSLTKYNSNQLLLHRVQNNGTCPVTILLPEFATDKFFKALALLIDRSKETLSGHTAEEAAAWTSSQKKQWWKHRVHLNDQLQLLVEKAQSHLSFYRCLLFPRPAPLPPPLDSLFTSIVHRHPTLSPMQEEILASILYAYSIDCLSDELVKAGLQSCGVPFSTTLLPPRPSPNTTPPGLTLLCTSLHGFPWEGLFPTTFPVSRLSSFAPLFATPVVVSRQSVHYVVNPAGDLIHSEEFLGDFLRHATSTWHWTSSKLPTVESSLASDVFLYCGHGSGEKYIPRDVLPSPAPVALLMGCSSAKLSTFGLYDPEGMLAAYLDASSPAVVGMLWDVTDRDLDRLSLRLLRGWFEDQMSLGLALAIARRECKLPFLNGLAAVCYGLPLVVKRIGLSTTT</sequence>
<proteinExistence type="predicted"/>
<evidence type="ECO:0000313" key="6">
    <source>
        <dbReference type="EMBL" id="KAF0719417.1"/>
    </source>
</evidence>
<dbReference type="GO" id="GO:0051307">
    <property type="term" value="P:meiotic chromosome separation"/>
    <property type="evidence" value="ECO:0007669"/>
    <property type="project" value="TreeGrafter"/>
</dbReference>
<dbReference type="PANTHER" id="PTHR12792">
    <property type="entry name" value="EXTRA SPINDLE POLES 1-RELATED"/>
    <property type="match status" value="1"/>
</dbReference>
<reference evidence="6" key="2">
    <citation type="submission" date="2019-06" db="EMBL/GenBank/DDBJ databases">
        <title>Genomics analysis of Aphanomyces spp. identifies a new class of oomycete effector associated with host adaptation.</title>
        <authorList>
            <person name="Gaulin E."/>
        </authorList>
    </citation>
    <scope>NUCLEOTIDE SEQUENCE</scope>
    <source>
        <strain evidence="6">CBS 578.67</strain>
    </source>
</reference>
<dbReference type="EMBL" id="CAADRA010000071">
    <property type="protein sequence ID" value="VFT78272.1"/>
    <property type="molecule type" value="Genomic_DNA"/>
</dbReference>
<dbReference type="InterPro" id="IPR030397">
    <property type="entry name" value="SEPARIN_core_dom"/>
</dbReference>
<keyword evidence="8" id="KW-1185">Reference proteome</keyword>
<protein>
    <recommendedName>
        <fullName evidence="2">separase</fullName>
        <ecNumber evidence="2">3.4.22.49</ecNumber>
    </recommendedName>
</protein>
<dbReference type="GO" id="GO:0072686">
    <property type="term" value="C:mitotic spindle"/>
    <property type="evidence" value="ECO:0007669"/>
    <property type="project" value="TreeGrafter"/>
</dbReference>
<gene>
    <name evidence="7" type="primary">Aste57867_1050</name>
    <name evidence="6" type="ORF">As57867_001049</name>
    <name evidence="7" type="ORF">ASTE57867_1050</name>
</gene>
<keyword evidence="4" id="KW-0159">Chromosome partition</keyword>
<dbReference type="PANTHER" id="PTHR12792:SF0">
    <property type="entry name" value="SEPARIN"/>
    <property type="match status" value="1"/>
</dbReference>
<name>A0A485K9N8_9STRA</name>
<dbReference type="GO" id="GO:0004197">
    <property type="term" value="F:cysteine-type endopeptidase activity"/>
    <property type="evidence" value="ECO:0007669"/>
    <property type="project" value="InterPro"/>
</dbReference>
<feature type="domain" description="Peptidase C50" evidence="5">
    <location>
        <begin position="1216"/>
        <end position="1306"/>
    </location>
</feature>
<dbReference type="InterPro" id="IPR005314">
    <property type="entry name" value="Peptidase_C50"/>
</dbReference>
<evidence type="ECO:0000256" key="2">
    <source>
        <dbReference type="ARBA" id="ARBA00012489"/>
    </source>
</evidence>
<dbReference type="Pfam" id="PF03568">
    <property type="entry name" value="Separin_C"/>
    <property type="match status" value="1"/>
</dbReference>
<dbReference type="GO" id="GO:0006508">
    <property type="term" value="P:proteolysis"/>
    <property type="evidence" value="ECO:0007669"/>
    <property type="project" value="InterPro"/>
</dbReference>
<evidence type="ECO:0000313" key="7">
    <source>
        <dbReference type="EMBL" id="VFT78272.1"/>
    </source>
</evidence>
<accession>A0A485K9N8</accession>
<dbReference type="PROSITE" id="PS51700">
    <property type="entry name" value="SEPARIN"/>
    <property type="match status" value="1"/>
</dbReference>
<dbReference type="EMBL" id="VJMH01000071">
    <property type="protein sequence ID" value="KAF0719417.1"/>
    <property type="molecule type" value="Genomic_DNA"/>
</dbReference>
<dbReference type="GO" id="GO:0005737">
    <property type="term" value="C:cytoplasm"/>
    <property type="evidence" value="ECO:0007669"/>
    <property type="project" value="TreeGrafter"/>
</dbReference>
<dbReference type="Proteomes" id="UP000332933">
    <property type="component" value="Unassembled WGS sequence"/>
</dbReference>
<dbReference type="EC" id="3.4.22.49" evidence="2"/>
<reference evidence="7 8" key="1">
    <citation type="submission" date="2019-03" db="EMBL/GenBank/DDBJ databases">
        <authorList>
            <person name="Gaulin E."/>
            <person name="Dumas B."/>
        </authorList>
    </citation>
    <scope>NUCLEOTIDE SEQUENCE [LARGE SCALE GENOMIC DNA]</scope>
    <source>
        <strain evidence="7">CBS 568.67</strain>
    </source>
</reference>
<dbReference type="OrthoDB" id="10255632at2759"/>
<dbReference type="GO" id="GO:0005634">
    <property type="term" value="C:nucleus"/>
    <property type="evidence" value="ECO:0007669"/>
    <property type="project" value="InterPro"/>
</dbReference>
<evidence type="ECO:0000313" key="8">
    <source>
        <dbReference type="Proteomes" id="UP000332933"/>
    </source>
</evidence>
<evidence type="ECO:0000256" key="1">
    <source>
        <dbReference type="ARBA" id="ARBA00000451"/>
    </source>
</evidence>
<evidence type="ECO:0000259" key="5">
    <source>
        <dbReference type="PROSITE" id="PS51700"/>
    </source>
</evidence>
<comment type="catalytic activity">
    <reaction evidence="1">
        <text>All bonds known to be hydrolyzed by this endopeptidase have arginine in P1 and an acidic residue in P4. P6 is often occupied by an acidic residue or by a hydroxy-amino-acid residue, the phosphorylation of which enhances cleavage.</text>
        <dbReference type="EC" id="3.4.22.49"/>
    </reaction>
</comment>
<evidence type="ECO:0000256" key="3">
    <source>
        <dbReference type="ARBA" id="ARBA00022801"/>
    </source>
</evidence>